<organism evidence="2 3">
    <name type="scientific">Friedmanniomyces endolithicus</name>
    <dbReference type="NCBI Taxonomy" id="329885"/>
    <lineage>
        <taxon>Eukaryota</taxon>
        <taxon>Fungi</taxon>
        <taxon>Dikarya</taxon>
        <taxon>Ascomycota</taxon>
        <taxon>Pezizomycotina</taxon>
        <taxon>Dothideomycetes</taxon>
        <taxon>Dothideomycetidae</taxon>
        <taxon>Mycosphaerellales</taxon>
        <taxon>Teratosphaeriaceae</taxon>
        <taxon>Friedmanniomyces</taxon>
    </lineage>
</organism>
<feature type="region of interest" description="Disordered" evidence="1">
    <location>
        <begin position="119"/>
        <end position="139"/>
    </location>
</feature>
<evidence type="ECO:0008006" key="4">
    <source>
        <dbReference type="Google" id="ProtNLM"/>
    </source>
</evidence>
<accession>A0A4U0UQA5</accession>
<dbReference type="EMBL" id="NAJP01000047">
    <property type="protein sequence ID" value="TKA38138.1"/>
    <property type="molecule type" value="Genomic_DNA"/>
</dbReference>
<dbReference type="PANTHER" id="PTHR36182">
    <property type="entry name" value="PROTEIN, PUTATIVE (AFU_ORTHOLOGUE AFUA_6G10930)-RELATED"/>
    <property type="match status" value="1"/>
</dbReference>
<protein>
    <recommendedName>
        <fullName evidence="4">Chitin-binding type-4 domain-containing protein</fullName>
    </recommendedName>
</protein>
<feature type="compositionally biased region" description="Low complexity" evidence="1">
    <location>
        <begin position="122"/>
        <end position="138"/>
    </location>
</feature>
<sequence length="207" mass="21605">MLTEVGGHGGVHSAVLEVEVRGWRMAEVVDPDLTQAMFEPYPTFSGQTFQVATTYEGNCPHRTTGSDPSGQVFPFTVPADLPPGTQVFAWIWYNREQELNMNCAAVDITAPAANPPGGGYHGSPAAHAASSSSSGSASVAYRDRPEMLVADDGNGCFTPHTTAELKYPAPGPEVVAGDGAYPLQLPYGTCGGVGEQAYGGETGEDGH</sequence>
<gene>
    <name evidence="2" type="ORF">B0A54_11152</name>
</gene>
<comment type="caution">
    <text evidence="2">The sequence shown here is derived from an EMBL/GenBank/DDBJ whole genome shotgun (WGS) entry which is preliminary data.</text>
</comment>
<name>A0A4U0UQA5_9PEZI</name>
<dbReference type="STRING" id="329885.A0A4U0UQA5"/>
<dbReference type="OrthoDB" id="2342176at2759"/>
<evidence type="ECO:0000313" key="2">
    <source>
        <dbReference type="EMBL" id="TKA38138.1"/>
    </source>
</evidence>
<reference evidence="2 3" key="1">
    <citation type="submission" date="2017-03" db="EMBL/GenBank/DDBJ databases">
        <title>Genomes of endolithic fungi from Antarctica.</title>
        <authorList>
            <person name="Coleine C."/>
            <person name="Masonjones S."/>
            <person name="Stajich J.E."/>
        </authorList>
    </citation>
    <scope>NUCLEOTIDE SEQUENCE [LARGE SCALE GENOMIC DNA]</scope>
    <source>
        <strain evidence="2 3">CCFEE 5311</strain>
    </source>
</reference>
<dbReference type="PANTHER" id="PTHR36182:SF1">
    <property type="entry name" value="PROTEIN, PUTATIVE (AFU_ORTHOLOGUE AFUA_6G10930)-RELATED"/>
    <property type="match status" value="1"/>
</dbReference>
<dbReference type="Proteomes" id="UP000310066">
    <property type="component" value="Unassembled WGS sequence"/>
</dbReference>
<evidence type="ECO:0000313" key="3">
    <source>
        <dbReference type="Proteomes" id="UP000310066"/>
    </source>
</evidence>
<evidence type="ECO:0000256" key="1">
    <source>
        <dbReference type="SAM" id="MobiDB-lite"/>
    </source>
</evidence>
<dbReference type="AlphaFoldDB" id="A0A4U0UQA5"/>
<dbReference type="Gene3D" id="2.70.50.70">
    <property type="match status" value="1"/>
</dbReference>
<proteinExistence type="predicted"/>